<comment type="caution">
    <text evidence="1">The sequence shown here is derived from an EMBL/GenBank/DDBJ whole genome shotgun (WGS) entry which is preliminary data.</text>
</comment>
<dbReference type="EMBL" id="BSXG01000001">
    <property type="protein sequence ID" value="GME21847.1"/>
    <property type="molecule type" value="Genomic_DNA"/>
</dbReference>
<protein>
    <submittedName>
        <fullName evidence="1">Proline racemase protein</fullName>
    </submittedName>
</protein>
<accession>A0ACB5RMW3</accession>
<evidence type="ECO:0000313" key="2">
    <source>
        <dbReference type="Proteomes" id="UP001165186"/>
    </source>
</evidence>
<gene>
    <name evidence="1" type="primary">g12141</name>
    <name evidence="1" type="ORF">NpPPO83_00012141</name>
</gene>
<sequence length="396" mass="42265">MDDIPSFMRPLVARQIKTIDMHTTGEPTRIVYSGFPDIPGTLLEQRAVALSQHDHIRRSLIFEPRGHRDMYGAILRPHTELVDQGEAHMGVLFMTHEGYSTMCGHATIAVSRLLVDCTDPLIFPRRHELHFDTTSATVEVRLHVPCGLVRITVPATGTAAAFRADPSRPITYLSVPSFAAGLNLSVPIPPSLRWPALPAATTSVPVNVTYGGAFYIVVPAPVLGFPASLAHPPITALRDATARLKAAFNASPDLRRHLHHPDHPDLAFLYSVFVTEPGRGAVPDGCAGAESGLCFFADSQVDRSPTGSGVQARVALAVAKGERGVGDAWAYHSVLSNAFGGSGAFVGRAVEEVEVGDRKGVRVEVSGCASYTGVSTFVVERGDEIGGGFSFEALGD</sequence>
<proteinExistence type="predicted"/>
<evidence type="ECO:0000313" key="1">
    <source>
        <dbReference type="EMBL" id="GME21847.1"/>
    </source>
</evidence>
<reference evidence="1" key="1">
    <citation type="submission" date="2024-09" db="EMBL/GenBank/DDBJ databases">
        <title>Draft Genome Sequences of Neofusicoccum parvum.</title>
        <authorList>
            <person name="Ashida A."/>
            <person name="Camagna M."/>
            <person name="Tanaka A."/>
            <person name="Takemoto D."/>
        </authorList>
    </citation>
    <scope>NUCLEOTIDE SEQUENCE</scope>
    <source>
        <strain evidence="1">PPO83</strain>
    </source>
</reference>
<dbReference type="Proteomes" id="UP001165186">
    <property type="component" value="Unassembled WGS sequence"/>
</dbReference>
<name>A0ACB5RMW3_9PEZI</name>
<keyword evidence="2" id="KW-1185">Reference proteome</keyword>
<organism evidence="1 2">
    <name type="scientific">Neofusicoccum parvum</name>
    <dbReference type="NCBI Taxonomy" id="310453"/>
    <lineage>
        <taxon>Eukaryota</taxon>
        <taxon>Fungi</taxon>
        <taxon>Dikarya</taxon>
        <taxon>Ascomycota</taxon>
        <taxon>Pezizomycotina</taxon>
        <taxon>Dothideomycetes</taxon>
        <taxon>Dothideomycetes incertae sedis</taxon>
        <taxon>Botryosphaeriales</taxon>
        <taxon>Botryosphaeriaceae</taxon>
        <taxon>Neofusicoccum</taxon>
    </lineage>
</organism>